<sequence length="110" mass="12261">MAEEKAASTKTAGGREHVRLYTRGTILGHKRGKSNQHPSTSLVKIEGVQTKEEVEFYLGKKLAYVYRVERCCARPVPEELAAQVLRCHSTSDALSQQNLIPGVSENIMYN</sequence>
<reference evidence="4 5" key="1">
    <citation type="journal article" date="2014" name="Nat. Commun.">
        <title>Klebsormidium flaccidum genome reveals primary factors for plant terrestrial adaptation.</title>
        <authorList>
            <person name="Hori K."/>
            <person name="Maruyama F."/>
            <person name="Fujisawa T."/>
            <person name="Togashi T."/>
            <person name="Yamamoto N."/>
            <person name="Seo M."/>
            <person name="Sato S."/>
            <person name="Yamada T."/>
            <person name="Mori H."/>
            <person name="Tajima N."/>
            <person name="Moriyama T."/>
            <person name="Ikeuchi M."/>
            <person name="Watanabe M."/>
            <person name="Wada H."/>
            <person name="Kobayashi K."/>
            <person name="Saito M."/>
            <person name="Masuda T."/>
            <person name="Sasaki-Sekimoto Y."/>
            <person name="Mashiguchi K."/>
            <person name="Awai K."/>
            <person name="Shimojima M."/>
            <person name="Masuda S."/>
            <person name="Iwai M."/>
            <person name="Nobusawa T."/>
            <person name="Narise T."/>
            <person name="Kondo S."/>
            <person name="Saito H."/>
            <person name="Sato R."/>
            <person name="Murakawa M."/>
            <person name="Ihara Y."/>
            <person name="Oshima-Yamada Y."/>
            <person name="Ohtaka K."/>
            <person name="Satoh M."/>
            <person name="Sonobe K."/>
            <person name="Ishii M."/>
            <person name="Ohtani R."/>
            <person name="Kanamori-Sato M."/>
            <person name="Honoki R."/>
            <person name="Miyazaki D."/>
            <person name="Mochizuki H."/>
            <person name="Umetsu J."/>
            <person name="Higashi K."/>
            <person name="Shibata D."/>
            <person name="Kamiya Y."/>
            <person name="Sato N."/>
            <person name="Nakamura Y."/>
            <person name="Tabata S."/>
            <person name="Ida S."/>
            <person name="Kurokawa K."/>
            <person name="Ohta H."/>
        </authorList>
    </citation>
    <scope>NUCLEOTIDE SEQUENCE [LARGE SCALE GENOMIC DNA]</scope>
    <source>
        <strain evidence="4 5">NIES-2285</strain>
    </source>
</reference>
<dbReference type="GO" id="GO:0042273">
    <property type="term" value="P:ribosomal large subunit biogenesis"/>
    <property type="evidence" value="ECO:0000318"/>
    <property type="project" value="GO_Central"/>
</dbReference>
<dbReference type="Pfam" id="PF01247">
    <property type="entry name" value="Ribosomal_L35Ae"/>
    <property type="match status" value="1"/>
</dbReference>
<name>A0A1Y1HZ34_KLENI</name>
<dbReference type="PANTHER" id="PTHR10902">
    <property type="entry name" value="60S RIBOSOMAL PROTEIN L35A"/>
    <property type="match status" value="1"/>
</dbReference>
<proteinExistence type="inferred from homology"/>
<evidence type="ECO:0000313" key="5">
    <source>
        <dbReference type="Proteomes" id="UP000054558"/>
    </source>
</evidence>
<keyword evidence="2 4" id="KW-0689">Ribosomal protein</keyword>
<keyword evidence="5" id="KW-1185">Reference proteome</keyword>
<dbReference type="InterPro" id="IPR038661">
    <property type="entry name" value="Ribosomal_eL33_sf"/>
</dbReference>
<evidence type="ECO:0000313" key="4">
    <source>
        <dbReference type="EMBL" id="GAQ83453.1"/>
    </source>
</evidence>
<dbReference type="OrthoDB" id="1559486at2759"/>
<dbReference type="SUPFAM" id="SSF50447">
    <property type="entry name" value="Translation proteins"/>
    <property type="match status" value="1"/>
</dbReference>
<evidence type="ECO:0000256" key="3">
    <source>
        <dbReference type="ARBA" id="ARBA00023274"/>
    </source>
</evidence>
<dbReference type="AlphaFoldDB" id="A0A1Y1HZ34"/>
<dbReference type="GO" id="GO:0002181">
    <property type="term" value="P:cytoplasmic translation"/>
    <property type="evidence" value="ECO:0000318"/>
    <property type="project" value="GO_Central"/>
</dbReference>
<dbReference type="GO" id="GO:0022625">
    <property type="term" value="C:cytosolic large ribosomal subunit"/>
    <property type="evidence" value="ECO:0000318"/>
    <property type="project" value="GO_Central"/>
</dbReference>
<comment type="similarity">
    <text evidence="1">Belongs to the eukaryotic ribosomal protein eL33 family.</text>
</comment>
<organism evidence="4 5">
    <name type="scientific">Klebsormidium nitens</name>
    <name type="common">Green alga</name>
    <name type="synonym">Ulothrix nitens</name>
    <dbReference type="NCBI Taxonomy" id="105231"/>
    <lineage>
        <taxon>Eukaryota</taxon>
        <taxon>Viridiplantae</taxon>
        <taxon>Streptophyta</taxon>
        <taxon>Klebsormidiophyceae</taxon>
        <taxon>Klebsormidiales</taxon>
        <taxon>Klebsormidiaceae</taxon>
        <taxon>Klebsormidium</taxon>
    </lineage>
</organism>
<protein>
    <submittedName>
        <fullName evidence="4">60S ribosomal protein L35A</fullName>
    </submittedName>
</protein>
<accession>A0A1Y1HZ34</accession>
<evidence type="ECO:0000256" key="2">
    <source>
        <dbReference type="ARBA" id="ARBA00022980"/>
    </source>
</evidence>
<dbReference type="STRING" id="105231.A0A1Y1HZ34"/>
<keyword evidence="3" id="KW-0687">Ribonucleoprotein</keyword>
<dbReference type="InterPro" id="IPR009000">
    <property type="entry name" value="Transl_B-barrel_sf"/>
</dbReference>
<dbReference type="GO" id="GO:0003735">
    <property type="term" value="F:structural constituent of ribosome"/>
    <property type="evidence" value="ECO:0000318"/>
    <property type="project" value="GO_Central"/>
</dbReference>
<evidence type="ECO:0000256" key="1">
    <source>
        <dbReference type="ARBA" id="ARBA00009269"/>
    </source>
</evidence>
<dbReference type="Gene3D" id="2.40.10.190">
    <property type="entry name" value="translation elongation factor selb, chain A, domain 4"/>
    <property type="match status" value="1"/>
</dbReference>
<dbReference type="InterPro" id="IPR001780">
    <property type="entry name" value="Ribosomal_eL33"/>
</dbReference>
<dbReference type="Proteomes" id="UP000054558">
    <property type="component" value="Unassembled WGS sequence"/>
</dbReference>
<dbReference type="EMBL" id="DF237097">
    <property type="protein sequence ID" value="GAQ83453.1"/>
    <property type="molecule type" value="Genomic_DNA"/>
</dbReference>
<gene>
    <name evidence="4" type="ORF">KFL_001480220</name>
</gene>